<keyword evidence="6 9" id="KW-1133">Transmembrane helix</keyword>
<dbReference type="Pfam" id="PF04143">
    <property type="entry name" value="Sulf_transp"/>
    <property type="match status" value="1"/>
</dbReference>
<feature type="transmembrane region" description="Helical" evidence="9">
    <location>
        <begin position="55"/>
        <end position="77"/>
    </location>
</feature>
<accession>A0A1Y6CY07</accession>
<evidence type="ECO:0000256" key="8">
    <source>
        <dbReference type="ARBA" id="ARBA00035655"/>
    </source>
</evidence>
<feature type="transmembrane region" description="Helical" evidence="9">
    <location>
        <begin position="345"/>
        <end position="362"/>
    </location>
</feature>
<feature type="transmembrane region" description="Helical" evidence="9">
    <location>
        <begin position="282"/>
        <end position="298"/>
    </location>
</feature>
<evidence type="ECO:0000313" key="10">
    <source>
        <dbReference type="EMBL" id="SMF85586.1"/>
    </source>
</evidence>
<evidence type="ECO:0000256" key="3">
    <source>
        <dbReference type="ARBA" id="ARBA00022475"/>
    </source>
</evidence>
<feature type="transmembrane region" description="Helical" evidence="9">
    <location>
        <begin position="83"/>
        <end position="104"/>
    </location>
</feature>
<protein>
    <submittedName>
        <fullName evidence="10">Uncharacterized protein</fullName>
    </submittedName>
</protein>
<evidence type="ECO:0000256" key="1">
    <source>
        <dbReference type="ARBA" id="ARBA00004429"/>
    </source>
</evidence>
<dbReference type="GO" id="GO:0005886">
    <property type="term" value="C:plasma membrane"/>
    <property type="evidence" value="ECO:0007669"/>
    <property type="project" value="UniProtKB-SubCell"/>
</dbReference>
<dbReference type="Proteomes" id="UP000192917">
    <property type="component" value="Unassembled WGS sequence"/>
</dbReference>
<gene>
    <name evidence="10" type="ORF">SAMN05428998_1664</name>
</gene>
<dbReference type="PANTHER" id="PTHR30574:SF1">
    <property type="entry name" value="SULPHUR TRANSPORT DOMAIN-CONTAINING PROTEIN"/>
    <property type="match status" value="1"/>
</dbReference>
<name>A0A1Y6CY07_9PROT</name>
<dbReference type="InterPro" id="IPR007272">
    <property type="entry name" value="Sulf_transp_TsuA/YedE"/>
</dbReference>
<comment type="subcellular location">
    <subcellularLocation>
        <location evidence="1">Cell inner membrane</location>
        <topology evidence="1">Multi-pass membrane protein</topology>
    </subcellularLocation>
</comment>
<dbReference type="PANTHER" id="PTHR30574">
    <property type="entry name" value="INNER MEMBRANE PROTEIN YEDE"/>
    <property type="match status" value="1"/>
</dbReference>
<organism evidence="10 11">
    <name type="scientific">Tistlia consotensis USBA 355</name>
    <dbReference type="NCBI Taxonomy" id="560819"/>
    <lineage>
        <taxon>Bacteria</taxon>
        <taxon>Pseudomonadati</taxon>
        <taxon>Pseudomonadota</taxon>
        <taxon>Alphaproteobacteria</taxon>
        <taxon>Rhodospirillales</taxon>
        <taxon>Rhodovibrionaceae</taxon>
        <taxon>Tistlia</taxon>
    </lineage>
</organism>
<feature type="transmembrane region" description="Helical" evidence="9">
    <location>
        <begin position="162"/>
        <end position="182"/>
    </location>
</feature>
<evidence type="ECO:0000256" key="7">
    <source>
        <dbReference type="ARBA" id="ARBA00023136"/>
    </source>
</evidence>
<evidence type="ECO:0000256" key="9">
    <source>
        <dbReference type="SAM" id="Phobius"/>
    </source>
</evidence>
<dbReference type="AlphaFoldDB" id="A0A1Y6CY07"/>
<feature type="transmembrane region" description="Helical" evidence="9">
    <location>
        <begin position="210"/>
        <end position="233"/>
    </location>
</feature>
<feature type="transmembrane region" description="Helical" evidence="9">
    <location>
        <begin position="116"/>
        <end position="142"/>
    </location>
</feature>
<feature type="transmembrane region" description="Helical" evidence="9">
    <location>
        <begin position="310"/>
        <end position="333"/>
    </location>
</feature>
<keyword evidence="4" id="KW-0997">Cell inner membrane</keyword>
<keyword evidence="2" id="KW-0813">Transport</keyword>
<dbReference type="EMBL" id="FWZX01000066">
    <property type="protein sequence ID" value="SMF85586.1"/>
    <property type="molecule type" value="Genomic_DNA"/>
</dbReference>
<evidence type="ECO:0000256" key="5">
    <source>
        <dbReference type="ARBA" id="ARBA00022692"/>
    </source>
</evidence>
<keyword evidence="11" id="KW-1185">Reference proteome</keyword>
<keyword evidence="5 9" id="KW-0812">Transmembrane</keyword>
<proteinExistence type="inferred from homology"/>
<feature type="transmembrane region" description="Helical" evidence="9">
    <location>
        <begin position="23"/>
        <end position="43"/>
    </location>
</feature>
<evidence type="ECO:0000256" key="6">
    <source>
        <dbReference type="ARBA" id="ARBA00022989"/>
    </source>
</evidence>
<reference evidence="10 11" key="1">
    <citation type="submission" date="2017-04" db="EMBL/GenBank/DDBJ databases">
        <authorList>
            <person name="Afonso C.L."/>
            <person name="Miller P.J."/>
            <person name="Scott M.A."/>
            <person name="Spackman E."/>
            <person name="Goraichik I."/>
            <person name="Dimitrov K.M."/>
            <person name="Suarez D.L."/>
            <person name="Swayne D.E."/>
        </authorList>
    </citation>
    <scope>NUCLEOTIDE SEQUENCE [LARGE SCALE GENOMIC DNA]</scope>
    <source>
        <strain evidence="10 11">USBA 355</strain>
    </source>
</reference>
<keyword evidence="3" id="KW-1003">Cell membrane</keyword>
<evidence type="ECO:0000256" key="2">
    <source>
        <dbReference type="ARBA" id="ARBA00022448"/>
    </source>
</evidence>
<sequence length="388" mass="39725">MALFVFGLSEAAGASSRMAAVFLVGAALGAVLLSTTFGFAGAYRRFLLLGDGRGIGAQLLMIALGTALIAPTLALAPRLGLDLAAAGAPLGVQVLVGAALFGVGMQLGGGCASGTLFALGAGRLSLLATLLAFCTGAFVASLHLDRWTALPRLPETLLSDRLGWPAAVVLQLFVICGLYLALCRLHRAPAPPADGEAMRVPARLRIGPRLAWGAAALAVLNWLTLLVAGHPWAVTWGLTLWGAKLATAVGWSPPATSLWASGYPARALHGGLFADTVSTMDFAVVSGALLASAIAGRFRPTARLSARSLAAAVAGGLLMGYGARIAFGCNIGAFFSGVSSTSLHGWAWIVAALAGNWLGVRLRPWFGLDVRTPPVRAALRDSGIVGRS</sequence>
<comment type="similarity">
    <text evidence="8">Belongs to the TsuA/YedE (TC 9.B.102) family.</text>
</comment>
<keyword evidence="7 9" id="KW-0472">Membrane</keyword>
<dbReference type="STRING" id="560819.SAMN05428998_1664"/>
<evidence type="ECO:0000256" key="4">
    <source>
        <dbReference type="ARBA" id="ARBA00022519"/>
    </source>
</evidence>
<dbReference type="RefSeq" id="WP_159460393.1">
    <property type="nucleotide sequence ID" value="NZ_FWZX01000066.1"/>
</dbReference>
<evidence type="ECO:0000313" key="11">
    <source>
        <dbReference type="Proteomes" id="UP000192917"/>
    </source>
</evidence>